<evidence type="ECO:0000313" key="2">
    <source>
        <dbReference type="EMBL" id="PSB02182.1"/>
    </source>
</evidence>
<accession>A0A2T1C1R5</accession>
<dbReference type="RefSeq" id="WP_106289371.1">
    <property type="nucleotide sequence ID" value="NZ_CAWNTC010000092.1"/>
</dbReference>
<evidence type="ECO:0000256" key="1">
    <source>
        <dbReference type="SAM" id="Phobius"/>
    </source>
</evidence>
<dbReference type="Proteomes" id="UP000238762">
    <property type="component" value="Unassembled WGS sequence"/>
</dbReference>
<keyword evidence="3" id="KW-1185">Reference proteome</keyword>
<keyword evidence="1" id="KW-0812">Transmembrane</keyword>
<feature type="transmembrane region" description="Helical" evidence="1">
    <location>
        <begin position="48"/>
        <end position="69"/>
    </location>
</feature>
<dbReference type="AlphaFoldDB" id="A0A2T1C1R5"/>
<feature type="transmembrane region" description="Helical" evidence="1">
    <location>
        <begin position="75"/>
        <end position="95"/>
    </location>
</feature>
<organism evidence="2 3">
    <name type="scientific">Merismopedia glauca CCAP 1448/3</name>
    <dbReference type="NCBI Taxonomy" id="1296344"/>
    <lineage>
        <taxon>Bacteria</taxon>
        <taxon>Bacillati</taxon>
        <taxon>Cyanobacteriota</taxon>
        <taxon>Cyanophyceae</taxon>
        <taxon>Synechococcales</taxon>
        <taxon>Merismopediaceae</taxon>
        <taxon>Merismopedia</taxon>
    </lineage>
</organism>
<comment type="caution">
    <text evidence="2">The sequence shown here is derived from an EMBL/GenBank/DDBJ whole genome shotgun (WGS) entry which is preliminary data.</text>
</comment>
<keyword evidence="1" id="KW-0472">Membrane</keyword>
<sequence length="228" mass="26347">MLSESIITNDEVERITGLEISPTYVSGVYRFKPFSSLSNFVPILINELLLGGLVIIFVLPVVAIALIRYTEISSLYLLLIGIFISILIYSIRWIYMYFKKQELRNTFTLLEQIDQHNKVVKSVEVIQQLSEVKSSETWLQYSSNIMQCLNTNRETLICGLMMDKIARNNKLSILHRPDLLATVENNLEFIISMSDRTQNDEYSYLINQVLTINLTVMEEMQNLKSPHL</sequence>
<dbReference type="OrthoDB" id="454580at2"/>
<reference evidence="2 3" key="1">
    <citation type="submission" date="2018-02" db="EMBL/GenBank/DDBJ databases">
        <authorList>
            <person name="Cohen D.B."/>
            <person name="Kent A.D."/>
        </authorList>
    </citation>
    <scope>NUCLEOTIDE SEQUENCE [LARGE SCALE GENOMIC DNA]</scope>
    <source>
        <strain evidence="2 3">CCAP 1448/3</strain>
    </source>
</reference>
<name>A0A2T1C1R5_9CYAN</name>
<gene>
    <name evidence="2" type="ORF">C7B64_14480</name>
</gene>
<protein>
    <submittedName>
        <fullName evidence="2">Uncharacterized protein</fullName>
    </submittedName>
</protein>
<keyword evidence="1" id="KW-1133">Transmembrane helix</keyword>
<evidence type="ECO:0000313" key="3">
    <source>
        <dbReference type="Proteomes" id="UP000238762"/>
    </source>
</evidence>
<proteinExistence type="predicted"/>
<reference evidence="2 3" key="2">
    <citation type="submission" date="2018-03" db="EMBL/GenBank/DDBJ databases">
        <title>The ancient ancestry and fast evolution of plastids.</title>
        <authorList>
            <person name="Moore K.R."/>
            <person name="Magnabosco C."/>
            <person name="Momper L."/>
            <person name="Gold D.A."/>
            <person name="Bosak T."/>
            <person name="Fournier G.P."/>
        </authorList>
    </citation>
    <scope>NUCLEOTIDE SEQUENCE [LARGE SCALE GENOMIC DNA]</scope>
    <source>
        <strain evidence="2 3">CCAP 1448/3</strain>
    </source>
</reference>
<dbReference type="EMBL" id="PVWJ01000070">
    <property type="protein sequence ID" value="PSB02182.1"/>
    <property type="molecule type" value="Genomic_DNA"/>
</dbReference>